<protein>
    <submittedName>
        <fullName evidence="2">Uncharacterized protein</fullName>
    </submittedName>
</protein>
<dbReference type="EMBL" id="CANHGI010000002">
    <property type="protein sequence ID" value="CAI5442972.1"/>
    <property type="molecule type" value="Genomic_DNA"/>
</dbReference>
<feature type="transmembrane region" description="Helical" evidence="1">
    <location>
        <begin position="6"/>
        <end position="27"/>
    </location>
</feature>
<feature type="transmembrane region" description="Helical" evidence="1">
    <location>
        <begin position="144"/>
        <end position="165"/>
    </location>
</feature>
<keyword evidence="1" id="KW-0812">Transmembrane</keyword>
<organism evidence="2 3">
    <name type="scientific">Caenorhabditis angaria</name>
    <dbReference type="NCBI Taxonomy" id="860376"/>
    <lineage>
        <taxon>Eukaryota</taxon>
        <taxon>Metazoa</taxon>
        <taxon>Ecdysozoa</taxon>
        <taxon>Nematoda</taxon>
        <taxon>Chromadorea</taxon>
        <taxon>Rhabditida</taxon>
        <taxon>Rhabditina</taxon>
        <taxon>Rhabditomorpha</taxon>
        <taxon>Rhabditoidea</taxon>
        <taxon>Rhabditidae</taxon>
        <taxon>Peloderinae</taxon>
        <taxon>Caenorhabditis</taxon>
    </lineage>
</organism>
<accession>A0A9P1MX54</accession>
<feature type="transmembrane region" description="Helical" evidence="1">
    <location>
        <begin position="253"/>
        <end position="269"/>
    </location>
</feature>
<gene>
    <name evidence="2" type="ORF">CAMP_LOCUS5609</name>
</gene>
<sequence length="300" mass="33761">MPPSCGVGFISIAAVSAAAFNMSDFVAKESKKKTSDHKILKTFLILLAIAMNSWFSTIYLPNDEFIDSLGDYPRHNGTAYGNSTTLPIKNGKPRHLALSAFATAIYFALHTLNYGAMLNLSSDFCQHLANTRPQIFLKIISQKALFCILCWALFSLMVLGYVVIAPLQKCHVIVNLAPETWVNKYIGEEMLLTSILLILFYVPNYYYDLKQRQDPESNSEKYSSYVTFLTRIGLASSFFIISAVSFGQINLPFFGQFFVFLPFQIILAVESTEFFRKAINWEIFGPKRSTVKPFALDAIP</sequence>
<evidence type="ECO:0000313" key="3">
    <source>
        <dbReference type="Proteomes" id="UP001152747"/>
    </source>
</evidence>
<keyword evidence="3" id="KW-1185">Reference proteome</keyword>
<evidence type="ECO:0000313" key="2">
    <source>
        <dbReference type="EMBL" id="CAI5442972.1"/>
    </source>
</evidence>
<dbReference type="Proteomes" id="UP001152747">
    <property type="component" value="Unassembled WGS sequence"/>
</dbReference>
<name>A0A9P1MX54_9PELO</name>
<feature type="transmembrane region" description="Helical" evidence="1">
    <location>
        <begin position="185"/>
        <end position="207"/>
    </location>
</feature>
<feature type="transmembrane region" description="Helical" evidence="1">
    <location>
        <begin position="39"/>
        <end position="60"/>
    </location>
</feature>
<feature type="transmembrane region" description="Helical" evidence="1">
    <location>
        <begin position="96"/>
        <end position="116"/>
    </location>
</feature>
<comment type="caution">
    <text evidence="2">The sequence shown here is derived from an EMBL/GenBank/DDBJ whole genome shotgun (WGS) entry which is preliminary data.</text>
</comment>
<feature type="transmembrane region" description="Helical" evidence="1">
    <location>
        <begin position="228"/>
        <end position="247"/>
    </location>
</feature>
<evidence type="ECO:0000256" key="1">
    <source>
        <dbReference type="SAM" id="Phobius"/>
    </source>
</evidence>
<keyword evidence="1" id="KW-0472">Membrane</keyword>
<reference evidence="2" key="1">
    <citation type="submission" date="2022-11" db="EMBL/GenBank/DDBJ databases">
        <authorList>
            <person name="Kikuchi T."/>
        </authorList>
    </citation>
    <scope>NUCLEOTIDE SEQUENCE</scope>
    <source>
        <strain evidence="2">PS1010</strain>
    </source>
</reference>
<proteinExistence type="predicted"/>
<keyword evidence="1" id="KW-1133">Transmembrane helix</keyword>
<dbReference type="AlphaFoldDB" id="A0A9P1MX54"/>